<gene>
    <name evidence="1" type="ORF">PISMIDRAFT_334368</name>
</gene>
<evidence type="ECO:0000313" key="2">
    <source>
        <dbReference type="Proteomes" id="UP000054018"/>
    </source>
</evidence>
<accession>A0A0C9ZI92</accession>
<keyword evidence="2" id="KW-1185">Reference proteome</keyword>
<reference evidence="2" key="2">
    <citation type="submission" date="2015-01" db="EMBL/GenBank/DDBJ databases">
        <title>Evolutionary Origins and Diversification of the Mycorrhizal Mutualists.</title>
        <authorList>
            <consortium name="DOE Joint Genome Institute"/>
            <consortium name="Mycorrhizal Genomics Consortium"/>
            <person name="Kohler A."/>
            <person name="Kuo A."/>
            <person name="Nagy L.G."/>
            <person name="Floudas D."/>
            <person name="Copeland A."/>
            <person name="Barry K.W."/>
            <person name="Cichocki N."/>
            <person name="Veneault-Fourrey C."/>
            <person name="LaButti K."/>
            <person name="Lindquist E.A."/>
            <person name="Lipzen A."/>
            <person name="Lundell T."/>
            <person name="Morin E."/>
            <person name="Murat C."/>
            <person name="Riley R."/>
            <person name="Ohm R."/>
            <person name="Sun H."/>
            <person name="Tunlid A."/>
            <person name="Henrissat B."/>
            <person name="Grigoriev I.V."/>
            <person name="Hibbett D.S."/>
            <person name="Martin F."/>
        </authorList>
    </citation>
    <scope>NUCLEOTIDE SEQUENCE [LARGE SCALE GENOMIC DNA]</scope>
    <source>
        <strain evidence="2">441</strain>
    </source>
</reference>
<dbReference type="AlphaFoldDB" id="A0A0C9ZI92"/>
<dbReference type="EMBL" id="KN833706">
    <property type="protein sequence ID" value="KIK25714.1"/>
    <property type="molecule type" value="Genomic_DNA"/>
</dbReference>
<evidence type="ECO:0000313" key="1">
    <source>
        <dbReference type="EMBL" id="KIK25714.1"/>
    </source>
</evidence>
<dbReference type="Proteomes" id="UP000054018">
    <property type="component" value="Unassembled WGS sequence"/>
</dbReference>
<dbReference type="HOGENOM" id="CLU_2414139_0_0_1"/>
<proteinExistence type="predicted"/>
<protein>
    <submittedName>
        <fullName evidence="1">Uncharacterized protein</fullName>
    </submittedName>
</protein>
<organism evidence="1 2">
    <name type="scientific">Pisolithus microcarpus 441</name>
    <dbReference type="NCBI Taxonomy" id="765257"/>
    <lineage>
        <taxon>Eukaryota</taxon>
        <taxon>Fungi</taxon>
        <taxon>Dikarya</taxon>
        <taxon>Basidiomycota</taxon>
        <taxon>Agaricomycotina</taxon>
        <taxon>Agaricomycetes</taxon>
        <taxon>Agaricomycetidae</taxon>
        <taxon>Boletales</taxon>
        <taxon>Sclerodermatineae</taxon>
        <taxon>Pisolithaceae</taxon>
        <taxon>Pisolithus</taxon>
    </lineage>
</organism>
<sequence>MYYRPSVLCTRRAWTTVARCSKIDAKQDQTKFVALVPSFYRRVRCPTIFCWHRSYVGVLAMVCKAMSVYPLVMLCLYLNCTEYCCWYALVVS</sequence>
<reference evidence="1 2" key="1">
    <citation type="submission" date="2014-04" db="EMBL/GenBank/DDBJ databases">
        <authorList>
            <consortium name="DOE Joint Genome Institute"/>
            <person name="Kuo A."/>
            <person name="Kohler A."/>
            <person name="Costa M.D."/>
            <person name="Nagy L.G."/>
            <person name="Floudas D."/>
            <person name="Copeland A."/>
            <person name="Barry K.W."/>
            <person name="Cichocki N."/>
            <person name="Veneault-Fourrey C."/>
            <person name="LaButti K."/>
            <person name="Lindquist E.A."/>
            <person name="Lipzen A."/>
            <person name="Lundell T."/>
            <person name="Morin E."/>
            <person name="Murat C."/>
            <person name="Sun H."/>
            <person name="Tunlid A."/>
            <person name="Henrissat B."/>
            <person name="Grigoriev I.V."/>
            <person name="Hibbett D.S."/>
            <person name="Martin F."/>
            <person name="Nordberg H.P."/>
            <person name="Cantor M.N."/>
            <person name="Hua S.X."/>
        </authorList>
    </citation>
    <scope>NUCLEOTIDE SEQUENCE [LARGE SCALE GENOMIC DNA]</scope>
    <source>
        <strain evidence="1 2">441</strain>
    </source>
</reference>
<name>A0A0C9ZI92_9AGAM</name>